<evidence type="ECO:0000256" key="6">
    <source>
        <dbReference type="SAM" id="Phobius"/>
    </source>
</evidence>
<dbReference type="InterPro" id="IPR007262">
    <property type="entry name" value="Vps55/LEPROT"/>
</dbReference>
<dbReference type="EMBL" id="CP033150">
    <property type="protein sequence ID" value="AYO42610.1"/>
    <property type="molecule type" value="Genomic_DNA"/>
</dbReference>
<dbReference type="Proteomes" id="UP000269793">
    <property type="component" value="Chromosome III"/>
</dbReference>
<evidence type="ECO:0000256" key="1">
    <source>
        <dbReference type="ARBA" id="ARBA00004141"/>
    </source>
</evidence>
<dbReference type="Pfam" id="PF04133">
    <property type="entry name" value="Vps55"/>
    <property type="match status" value="1"/>
</dbReference>
<accession>A0A3G2S3T9</accession>
<gene>
    <name evidence="7" type="primary">VPS55</name>
    <name evidence="7" type="ORF">DNF11_1660</name>
</gene>
<dbReference type="VEuPathDB" id="FungiDB:DNF11_1660"/>
<protein>
    <submittedName>
        <fullName evidence="7">Vacuolar protein sorting-associated protein 55</fullName>
    </submittedName>
</protein>
<keyword evidence="3 6" id="KW-0812">Transmembrane</keyword>
<sequence length="134" mass="14219">MSVAATNGIHTVIFLSFSLALGFLLVILSCAVWSNWMPIWSALSFALAPTPNACFGHLAGADSFSDYHDAYLDMGYFLTGALLMTGIALPIVLAHTGIITGTAAVLTLCGGLLVYGTMMAYAAFFHTPDEYDDL</sequence>
<evidence type="ECO:0000313" key="8">
    <source>
        <dbReference type="Proteomes" id="UP000269793"/>
    </source>
</evidence>
<organism evidence="7 8">
    <name type="scientific">Malassezia restricta (strain ATCC 96810 / NBRC 103918 / CBS 7877)</name>
    <name type="common">Seborrheic dermatitis infection agent</name>
    <dbReference type="NCBI Taxonomy" id="425264"/>
    <lineage>
        <taxon>Eukaryota</taxon>
        <taxon>Fungi</taxon>
        <taxon>Dikarya</taxon>
        <taxon>Basidiomycota</taxon>
        <taxon>Ustilaginomycotina</taxon>
        <taxon>Malasseziomycetes</taxon>
        <taxon>Malasseziales</taxon>
        <taxon>Malasseziaceae</taxon>
        <taxon>Malassezia</taxon>
    </lineage>
</organism>
<feature type="transmembrane region" description="Helical" evidence="6">
    <location>
        <begin position="12"/>
        <end position="34"/>
    </location>
</feature>
<evidence type="ECO:0000256" key="3">
    <source>
        <dbReference type="ARBA" id="ARBA00022692"/>
    </source>
</evidence>
<dbReference type="GO" id="GO:0034424">
    <property type="term" value="C:Vps55/Vps68 complex"/>
    <property type="evidence" value="ECO:0007669"/>
    <property type="project" value="TreeGrafter"/>
</dbReference>
<dbReference type="PANTHER" id="PTHR12050">
    <property type="entry name" value="LEPTIN RECEPTOR-RELATED"/>
    <property type="match status" value="1"/>
</dbReference>
<feature type="transmembrane region" description="Helical" evidence="6">
    <location>
        <begin position="74"/>
        <end position="93"/>
    </location>
</feature>
<keyword evidence="8" id="KW-1185">Reference proteome</keyword>
<evidence type="ECO:0000256" key="2">
    <source>
        <dbReference type="ARBA" id="ARBA00005645"/>
    </source>
</evidence>
<dbReference type="STRING" id="425264.A0A3G2S3T9"/>
<dbReference type="PANTHER" id="PTHR12050:SF0">
    <property type="entry name" value="RH04491P"/>
    <property type="match status" value="1"/>
</dbReference>
<feature type="transmembrane region" description="Helical" evidence="6">
    <location>
        <begin position="105"/>
        <end position="124"/>
    </location>
</feature>
<keyword evidence="4 6" id="KW-1133">Transmembrane helix</keyword>
<name>A0A3G2S3T9_MALR7</name>
<dbReference type="AlphaFoldDB" id="A0A3G2S3T9"/>
<evidence type="ECO:0000256" key="5">
    <source>
        <dbReference type="ARBA" id="ARBA00023136"/>
    </source>
</evidence>
<dbReference type="OrthoDB" id="14246at2759"/>
<comment type="subcellular location">
    <subcellularLocation>
        <location evidence="1">Membrane</location>
        <topology evidence="1">Multi-pass membrane protein</topology>
    </subcellularLocation>
</comment>
<comment type="similarity">
    <text evidence="2">Belongs to the OB-RGRP/VPS55 family.</text>
</comment>
<keyword evidence="5 6" id="KW-0472">Membrane</keyword>
<evidence type="ECO:0000256" key="4">
    <source>
        <dbReference type="ARBA" id="ARBA00022989"/>
    </source>
</evidence>
<evidence type="ECO:0000313" key="7">
    <source>
        <dbReference type="EMBL" id="AYO42610.1"/>
    </source>
</evidence>
<proteinExistence type="inferred from homology"/>
<reference evidence="7 8" key="1">
    <citation type="submission" date="2018-10" db="EMBL/GenBank/DDBJ databases">
        <title>Complete genome sequence of Malassezia restricta CBS 7877.</title>
        <authorList>
            <person name="Morand S.C."/>
            <person name="Bertignac M."/>
            <person name="Iltis A."/>
            <person name="Kolder I."/>
            <person name="Pirovano W."/>
            <person name="Jourdain R."/>
            <person name="Clavaud C."/>
        </authorList>
    </citation>
    <scope>NUCLEOTIDE SEQUENCE [LARGE SCALE GENOMIC DNA]</scope>
    <source>
        <strain evidence="7 8">CBS 7877</strain>
    </source>
</reference>
<dbReference type="GO" id="GO:0032511">
    <property type="term" value="P:late endosome to vacuole transport via multivesicular body sorting pathway"/>
    <property type="evidence" value="ECO:0007669"/>
    <property type="project" value="TreeGrafter"/>
</dbReference>